<keyword evidence="3" id="KW-1185">Reference proteome</keyword>
<feature type="transmembrane region" description="Helical" evidence="1">
    <location>
        <begin position="73"/>
        <end position="106"/>
    </location>
</feature>
<evidence type="ECO:0000313" key="3">
    <source>
        <dbReference type="Proteomes" id="UP000234420"/>
    </source>
</evidence>
<keyword evidence="1" id="KW-0812">Transmembrane</keyword>
<comment type="caution">
    <text evidence="2">The sequence shown here is derived from an EMBL/GenBank/DDBJ whole genome shotgun (WGS) entry which is preliminary data.</text>
</comment>
<keyword evidence="1" id="KW-1133">Transmembrane helix</keyword>
<name>A0A2N4UQ31_9GAMM</name>
<keyword evidence="1" id="KW-0472">Membrane</keyword>
<protein>
    <submittedName>
        <fullName evidence="2">Uncharacterized protein</fullName>
    </submittedName>
</protein>
<evidence type="ECO:0000313" key="2">
    <source>
        <dbReference type="EMBL" id="PLC57113.1"/>
    </source>
</evidence>
<evidence type="ECO:0000256" key="1">
    <source>
        <dbReference type="SAM" id="Phobius"/>
    </source>
</evidence>
<accession>A0A2N4UQ31</accession>
<feature type="transmembrane region" description="Helical" evidence="1">
    <location>
        <begin position="147"/>
        <end position="164"/>
    </location>
</feature>
<organism evidence="2 3">
    <name type="scientific">Photobacterium carnosum</name>
    <dbReference type="NCBI Taxonomy" id="2023717"/>
    <lineage>
        <taxon>Bacteria</taxon>
        <taxon>Pseudomonadati</taxon>
        <taxon>Pseudomonadota</taxon>
        <taxon>Gammaproteobacteria</taxon>
        <taxon>Vibrionales</taxon>
        <taxon>Vibrionaceae</taxon>
        <taxon>Photobacterium</taxon>
    </lineage>
</organism>
<reference evidence="2 3" key="1">
    <citation type="journal article" date="2018" name="Syst. Appl. Microbiol.">
        <title>Photobacterium carnosum sp. nov., isolated from spoiled modified atmosphere packaged poultry meat.</title>
        <authorList>
            <person name="Hilgarth M."/>
            <person name="Fuertes S."/>
            <person name="Ehrmann M."/>
            <person name="Vogel R.F."/>
        </authorList>
    </citation>
    <scope>NUCLEOTIDE SEQUENCE [LARGE SCALE GENOMIC DNA]</scope>
    <source>
        <strain evidence="2 3">TMW 2.2021</strain>
    </source>
</reference>
<dbReference type="RefSeq" id="WP_065208491.1">
    <property type="nucleotide sequence ID" value="NZ_JABJXE010000015.1"/>
</dbReference>
<proteinExistence type="predicted"/>
<dbReference type="AlphaFoldDB" id="A0A2N4UQ31"/>
<sequence length="165" mass="18593">MTDFKATESQPETNKKIRDDEVIMADIENVETTAEKLNNNEETKKNRSFKFDLKGLIEFNETPTEKVSIITDFCFLIVIGLLGNIPLGITVFAALTVCHLLAFIYYGFGGDRSLKSILRMFLDGGKSLTTKQYVKIKAVVVAKISLFWVYIALVLIGSVLKYIIR</sequence>
<gene>
    <name evidence="2" type="ORF">CIK00_15130</name>
</gene>
<dbReference type="EMBL" id="NPIB01000020">
    <property type="protein sequence ID" value="PLC57113.1"/>
    <property type="molecule type" value="Genomic_DNA"/>
</dbReference>
<dbReference type="Proteomes" id="UP000234420">
    <property type="component" value="Unassembled WGS sequence"/>
</dbReference>